<dbReference type="InterPro" id="IPR027417">
    <property type="entry name" value="P-loop_NTPase"/>
</dbReference>
<evidence type="ECO:0000313" key="2">
    <source>
        <dbReference type="Proteomes" id="UP000649617"/>
    </source>
</evidence>
<organism evidence="1 2">
    <name type="scientific">Symbiodinium pilosum</name>
    <name type="common">Dinoflagellate</name>
    <dbReference type="NCBI Taxonomy" id="2952"/>
    <lineage>
        <taxon>Eukaryota</taxon>
        <taxon>Sar</taxon>
        <taxon>Alveolata</taxon>
        <taxon>Dinophyceae</taxon>
        <taxon>Suessiales</taxon>
        <taxon>Symbiodiniaceae</taxon>
        <taxon>Symbiodinium</taxon>
    </lineage>
</organism>
<dbReference type="PROSITE" id="PS51419">
    <property type="entry name" value="RAB"/>
    <property type="match status" value="1"/>
</dbReference>
<dbReference type="SMART" id="SM00175">
    <property type="entry name" value="RAB"/>
    <property type="match status" value="1"/>
</dbReference>
<name>A0A812TR42_SYMPI</name>
<dbReference type="InterPro" id="IPR001806">
    <property type="entry name" value="Small_GTPase"/>
</dbReference>
<dbReference type="SMART" id="SM00173">
    <property type="entry name" value="RAS"/>
    <property type="match status" value="1"/>
</dbReference>
<dbReference type="InterPro" id="IPR050209">
    <property type="entry name" value="Rab_GTPases_membrane_traffic"/>
</dbReference>
<dbReference type="GO" id="GO:0005525">
    <property type="term" value="F:GTP binding"/>
    <property type="evidence" value="ECO:0007669"/>
    <property type="project" value="InterPro"/>
</dbReference>
<dbReference type="CDD" id="cd00154">
    <property type="entry name" value="Rab"/>
    <property type="match status" value="1"/>
</dbReference>
<protein>
    <submittedName>
        <fullName evidence="1">Rab2A protein</fullName>
    </submittedName>
</protein>
<proteinExistence type="predicted"/>
<dbReference type="Pfam" id="PF00071">
    <property type="entry name" value="Ras"/>
    <property type="match status" value="1"/>
</dbReference>
<dbReference type="EMBL" id="CAJNIZ010032557">
    <property type="protein sequence ID" value="CAE7538106.1"/>
    <property type="molecule type" value="Genomic_DNA"/>
</dbReference>
<dbReference type="PRINTS" id="PR00449">
    <property type="entry name" value="RASTRNSFRMNG"/>
</dbReference>
<dbReference type="SUPFAM" id="SSF52540">
    <property type="entry name" value="P-loop containing nucleoside triphosphate hydrolases"/>
    <property type="match status" value="1"/>
</dbReference>
<dbReference type="GO" id="GO:0003924">
    <property type="term" value="F:GTPase activity"/>
    <property type="evidence" value="ECO:0007669"/>
    <property type="project" value="InterPro"/>
</dbReference>
<gene>
    <name evidence="1" type="primary">rab2A</name>
    <name evidence="1" type="ORF">SPIL2461_LOCUS14230</name>
</gene>
<comment type="caution">
    <text evidence="1">The sequence shown here is derived from an EMBL/GenBank/DDBJ whole genome shotgun (WGS) entry which is preliminary data.</text>
</comment>
<dbReference type="OrthoDB" id="425011at2759"/>
<accession>A0A812TR42</accession>
<evidence type="ECO:0000313" key="1">
    <source>
        <dbReference type="EMBL" id="CAE7538106.1"/>
    </source>
</evidence>
<dbReference type="Gene3D" id="3.40.50.300">
    <property type="entry name" value="P-loop containing nucleotide triphosphate hydrolases"/>
    <property type="match status" value="1"/>
</dbReference>
<reference evidence="1" key="1">
    <citation type="submission" date="2021-02" db="EMBL/GenBank/DDBJ databases">
        <authorList>
            <person name="Dougan E. K."/>
            <person name="Rhodes N."/>
            <person name="Thang M."/>
            <person name="Chan C."/>
        </authorList>
    </citation>
    <scope>NUCLEOTIDE SEQUENCE</scope>
</reference>
<keyword evidence="2" id="KW-1185">Reference proteome</keyword>
<dbReference type="Proteomes" id="UP000649617">
    <property type="component" value="Unassembled WGS sequence"/>
</dbReference>
<dbReference type="AlphaFoldDB" id="A0A812TR42"/>
<sequence length="155" mass="16916">MFGAASVGKSCLRVQFADRIFPPRGPTLTGYVNSRIVCVGGALVKMLLQEADGPEFHHWHGHHFHGAFIVYDVTRRSSFELVPSLFLDVRSSCTINSAMVLLGNKADKDCERQVSYAEGDNLANNLGLLFMETSALVEAMVDEAFLTACEAACLC</sequence>
<dbReference type="PANTHER" id="PTHR47979">
    <property type="entry name" value="DRAB11-RELATED"/>
    <property type="match status" value="1"/>
</dbReference>